<keyword evidence="1" id="KW-0812">Transmembrane</keyword>
<keyword evidence="1" id="KW-1133">Transmembrane helix</keyword>
<protein>
    <submittedName>
        <fullName evidence="2">Uncharacterized protein</fullName>
    </submittedName>
</protein>
<keyword evidence="1" id="KW-0472">Membrane</keyword>
<keyword evidence="3" id="KW-1185">Reference proteome</keyword>
<evidence type="ECO:0000313" key="2">
    <source>
        <dbReference type="EMBL" id="MBB2143958.1"/>
    </source>
</evidence>
<organism evidence="2 3">
    <name type="scientific">Pedobacter planticolens</name>
    <dbReference type="NCBI Taxonomy" id="2679964"/>
    <lineage>
        <taxon>Bacteria</taxon>
        <taxon>Pseudomonadati</taxon>
        <taxon>Bacteroidota</taxon>
        <taxon>Sphingobacteriia</taxon>
        <taxon>Sphingobacteriales</taxon>
        <taxon>Sphingobacteriaceae</taxon>
        <taxon>Pedobacter</taxon>
    </lineage>
</organism>
<dbReference type="EMBL" id="WNXD01000001">
    <property type="protein sequence ID" value="MBB2143958.1"/>
    <property type="molecule type" value="Genomic_DNA"/>
</dbReference>
<dbReference type="AlphaFoldDB" id="A0A923DWX2"/>
<reference evidence="2" key="1">
    <citation type="submission" date="2019-11" db="EMBL/GenBank/DDBJ databases">
        <title>Description of Pedobacter sp. LMG 31464T.</title>
        <authorList>
            <person name="Carlier A."/>
            <person name="Qi S."/>
            <person name="Vandamme P."/>
        </authorList>
    </citation>
    <scope>NUCLEOTIDE SEQUENCE</scope>
    <source>
        <strain evidence="2">LMG 31464</strain>
    </source>
</reference>
<dbReference type="RefSeq" id="WP_182920662.1">
    <property type="nucleotide sequence ID" value="NZ_WNXD01000001.1"/>
</dbReference>
<comment type="caution">
    <text evidence="2">The sequence shown here is derived from an EMBL/GenBank/DDBJ whole genome shotgun (WGS) entry which is preliminary data.</text>
</comment>
<sequence length="179" mass="19873">MLQQFSWGAFLLASFVLSFLWYGFVLLVCYRKEMLAFLGNGKLGERLPHRWEKGVEILNKGLGDGRAHGEELVESLMGKSASPAGLSVLAMGQLSFAGSEDARSEQVGLVADVIQELKLIFATLEKEAGSKLDFFRLLEKVKEDYGKIGAHPNIGSINAFIAEHVPFYLTADELENLWY</sequence>
<gene>
    <name evidence="2" type="ORF">GM921_00545</name>
</gene>
<accession>A0A923DWX2</accession>
<dbReference type="Proteomes" id="UP000601055">
    <property type="component" value="Unassembled WGS sequence"/>
</dbReference>
<evidence type="ECO:0000256" key="1">
    <source>
        <dbReference type="SAM" id="Phobius"/>
    </source>
</evidence>
<evidence type="ECO:0000313" key="3">
    <source>
        <dbReference type="Proteomes" id="UP000601055"/>
    </source>
</evidence>
<proteinExistence type="predicted"/>
<name>A0A923DWX2_9SPHI</name>
<feature type="transmembrane region" description="Helical" evidence="1">
    <location>
        <begin position="6"/>
        <end position="30"/>
    </location>
</feature>